<dbReference type="EMBL" id="JARAKF010000001">
    <property type="protein sequence ID" value="MDU8995237.1"/>
    <property type="molecule type" value="Genomic_DNA"/>
</dbReference>
<evidence type="ECO:0000313" key="1">
    <source>
        <dbReference type="EMBL" id="MDU8995237.1"/>
    </source>
</evidence>
<comment type="caution">
    <text evidence="1">The sequence shown here is derived from an EMBL/GenBank/DDBJ whole genome shotgun (WGS) entry which is preliminary data.</text>
</comment>
<protein>
    <submittedName>
        <fullName evidence="1">DUF6193 family natural product biosynthesis protein</fullName>
    </submittedName>
</protein>
<name>A0ABU3UMU1_9ACTN</name>
<keyword evidence="2" id="KW-1185">Reference proteome</keyword>
<reference evidence="1 2" key="1">
    <citation type="submission" date="2023-02" db="EMBL/GenBank/DDBJ databases">
        <authorList>
            <person name="Maleckis M."/>
        </authorList>
    </citation>
    <scope>NUCLEOTIDE SEQUENCE [LARGE SCALE GENOMIC DNA]</scope>
    <source>
        <strain evidence="1 2">P8-A2</strain>
    </source>
</reference>
<accession>A0ABU3UMU1</accession>
<dbReference type="Proteomes" id="UP001257627">
    <property type="component" value="Unassembled WGS sequence"/>
</dbReference>
<organism evidence="1 2">
    <name type="scientific">Streptomyces mirabilis</name>
    <dbReference type="NCBI Taxonomy" id="68239"/>
    <lineage>
        <taxon>Bacteria</taxon>
        <taxon>Bacillati</taxon>
        <taxon>Actinomycetota</taxon>
        <taxon>Actinomycetes</taxon>
        <taxon>Kitasatosporales</taxon>
        <taxon>Streptomycetaceae</taxon>
        <taxon>Streptomyces</taxon>
    </lineage>
</organism>
<dbReference type="Pfam" id="PF19692">
    <property type="entry name" value="DUF6193"/>
    <property type="match status" value="1"/>
</dbReference>
<proteinExistence type="predicted"/>
<sequence length="152" mass="16824">MVERRPLPAKPVLPDVAAAHRRGPADAVEARWRQLALAWQWRRERQEVLRPGGYPGIVDLIEAAGAERTLRQLYPYNSHFALHLSSCTRYPYVLRVPSVLPRYDGRFRVFVPRVGTLLGETDTAEAAVALVVGHLPAGLGPAVADSADGLRR</sequence>
<dbReference type="InterPro" id="IPR045682">
    <property type="entry name" value="DUF6193"/>
</dbReference>
<gene>
    <name evidence="1" type="ORF">PU648_23340</name>
</gene>
<dbReference type="RefSeq" id="WP_143608954.1">
    <property type="nucleotide sequence ID" value="NZ_JARAKF010000001.1"/>
</dbReference>
<evidence type="ECO:0000313" key="2">
    <source>
        <dbReference type="Proteomes" id="UP001257627"/>
    </source>
</evidence>